<protein>
    <recommendedName>
        <fullName evidence="3">DUF4352 domain-containing protein</fullName>
    </recommendedName>
</protein>
<accession>A0A3A4KHG6</accession>
<evidence type="ECO:0000313" key="2">
    <source>
        <dbReference type="Proteomes" id="UP000266677"/>
    </source>
</evidence>
<sequence length="119" mass="12544">MDTGKSRSGLEASILAVEDTGTRYGPGVVVTFQVANTTDKPWEGFNWLPPTLVYGPPGTPAEAITSLSEGYGAGVQGVIPPGSRQTVKEAYKVSKNLLNPAVITAGSVVWQGDFTSFQR</sequence>
<dbReference type="Proteomes" id="UP000266677">
    <property type="component" value="Unassembled WGS sequence"/>
</dbReference>
<name>A0A3A4KHG6_9NOCA</name>
<dbReference type="EMBL" id="QZFU01000024">
    <property type="protein sequence ID" value="RJO72982.1"/>
    <property type="molecule type" value="Genomic_DNA"/>
</dbReference>
<gene>
    <name evidence="1" type="ORF">D5S18_22165</name>
</gene>
<organism evidence="1 2">
    <name type="scientific">Nocardia panacis</name>
    <dbReference type="NCBI Taxonomy" id="2340916"/>
    <lineage>
        <taxon>Bacteria</taxon>
        <taxon>Bacillati</taxon>
        <taxon>Actinomycetota</taxon>
        <taxon>Actinomycetes</taxon>
        <taxon>Mycobacteriales</taxon>
        <taxon>Nocardiaceae</taxon>
        <taxon>Nocardia</taxon>
    </lineage>
</organism>
<keyword evidence="2" id="KW-1185">Reference proteome</keyword>
<proteinExistence type="predicted"/>
<evidence type="ECO:0000313" key="1">
    <source>
        <dbReference type="EMBL" id="RJO72982.1"/>
    </source>
</evidence>
<dbReference type="AlphaFoldDB" id="A0A3A4KHG6"/>
<comment type="caution">
    <text evidence="1">The sequence shown here is derived from an EMBL/GenBank/DDBJ whole genome shotgun (WGS) entry which is preliminary data.</text>
</comment>
<reference evidence="1 2" key="1">
    <citation type="submission" date="2018-09" db="EMBL/GenBank/DDBJ databases">
        <title>YIM PH21274 draft genome.</title>
        <authorList>
            <person name="Miao C."/>
        </authorList>
    </citation>
    <scope>NUCLEOTIDE SEQUENCE [LARGE SCALE GENOMIC DNA]</scope>
    <source>
        <strain evidence="1 2">YIM PH 21724</strain>
    </source>
</reference>
<evidence type="ECO:0008006" key="3">
    <source>
        <dbReference type="Google" id="ProtNLM"/>
    </source>
</evidence>